<evidence type="ECO:0000313" key="6">
    <source>
        <dbReference type="Proteomes" id="UP000509782"/>
    </source>
</evidence>
<dbReference type="PANTHER" id="PTHR30502:SF0">
    <property type="entry name" value="PHOSPHOENOLPYRUVATE CARBOXYLASE FAMILY PROTEIN"/>
    <property type="match status" value="1"/>
</dbReference>
<sequence>MTISRGSDGHSRVEVGTFIKTPSAHIVEILAVAGLDFAVLDAEHAPFDFGTLDAMLIAGKAAGLPLFVRVPDYQPSTLLRSLDLGATGVLVPHVDTPEDASIVVGRCRYKAGVRGYSGGSRSSGYGEKGMLAAIEDAENVQIMCQIESIEAVDNARAIAATQGVDGIFVGRADLALSMGLADSQHPDVLKATERAIAAGVAQGKRVGVVASSLEERHRYSDLGASWFLHGSDQSLLKQAARALMRA</sequence>
<evidence type="ECO:0000313" key="5">
    <source>
        <dbReference type="EMBL" id="QKQ45987.1"/>
    </source>
</evidence>
<evidence type="ECO:0000256" key="3">
    <source>
        <dbReference type="ARBA" id="ARBA00023239"/>
    </source>
</evidence>
<feature type="domain" description="HpcH/HpaI aldolase/citrate lyase" evidence="4">
    <location>
        <begin position="16"/>
        <end position="236"/>
    </location>
</feature>
<comment type="similarity">
    <text evidence="1">Belongs to the HpcH/HpaI aldolase family.</text>
</comment>
<keyword evidence="2" id="KW-0479">Metal-binding</keyword>
<dbReference type="InterPro" id="IPR050251">
    <property type="entry name" value="HpcH-HpaI_aldolase"/>
</dbReference>
<dbReference type="Gene3D" id="3.20.20.60">
    <property type="entry name" value="Phosphoenolpyruvate-binding domains"/>
    <property type="match status" value="1"/>
</dbReference>
<dbReference type="RefSeq" id="WP_174715799.1">
    <property type="nucleotide sequence ID" value="NZ_CADIKP010000010.1"/>
</dbReference>
<dbReference type="GO" id="GO:0005737">
    <property type="term" value="C:cytoplasm"/>
    <property type="evidence" value="ECO:0007669"/>
    <property type="project" value="TreeGrafter"/>
</dbReference>
<dbReference type="PANTHER" id="PTHR30502">
    <property type="entry name" value="2-KETO-3-DEOXY-L-RHAMNONATE ALDOLASE"/>
    <property type="match status" value="1"/>
</dbReference>
<dbReference type="Proteomes" id="UP000509782">
    <property type="component" value="Chromosome"/>
</dbReference>
<evidence type="ECO:0000259" key="4">
    <source>
        <dbReference type="Pfam" id="PF03328"/>
    </source>
</evidence>
<keyword evidence="3" id="KW-0456">Lyase</keyword>
<protein>
    <submittedName>
        <fullName evidence="5">Aldolase</fullName>
    </submittedName>
</protein>
<dbReference type="EMBL" id="CP054569">
    <property type="protein sequence ID" value="QKQ45987.1"/>
    <property type="molecule type" value="Genomic_DNA"/>
</dbReference>
<dbReference type="InterPro" id="IPR015813">
    <property type="entry name" value="Pyrv/PenolPyrv_kinase-like_dom"/>
</dbReference>
<dbReference type="AlphaFoldDB" id="A0A6J5HIM8"/>
<evidence type="ECO:0000256" key="2">
    <source>
        <dbReference type="ARBA" id="ARBA00022723"/>
    </source>
</evidence>
<dbReference type="GO" id="GO:0046872">
    <property type="term" value="F:metal ion binding"/>
    <property type="evidence" value="ECO:0007669"/>
    <property type="project" value="UniProtKB-KW"/>
</dbReference>
<dbReference type="Pfam" id="PF03328">
    <property type="entry name" value="HpcH_HpaI"/>
    <property type="match status" value="1"/>
</dbReference>
<reference evidence="5 6" key="1">
    <citation type="submission" date="2020-05" db="EMBL/GenBank/DDBJ databases">
        <title>FDA dAtabase for Regulatory Grade micrObial Sequences (FDA-ARGOS): Supporting development and validation of Infectious Disease Dx tests.</title>
        <authorList>
            <person name="Sproer C."/>
            <person name="Gronow S."/>
            <person name="Severitt S."/>
            <person name="Schroder I."/>
            <person name="Tallon L."/>
            <person name="Sadzewicz L."/>
            <person name="Zhao X."/>
            <person name="Vavikolanu K."/>
            <person name="Mehta A."/>
            <person name="Aluvathingal J."/>
            <person name="Nadendla S."/>
            <person name="Myers T."/>
            <person name="Yan Y."/>
            <person name="Sichtig H."/>
        </authorList>
    </citation>
    <scope>NUCLEOTIDE SEQUENCE [LARGE SCALE GENOMIC DNA]</scope>
    <source>
        <strain evidence="5 6">FDAARGOS_787</strain>
    </source>
</reference>
<organism evidence="5 6">
    <name type="scientific">Achromobacter denitrificans</name>
    <name type="common">Alcaligenes denitrificans</name>
    <dbReference type="NCBI Taxonomy" id="32002"/>
    <lineage>
        <taxon>Bacteria</taxon>
        <taxon>Pseudomonadati</taxon>
        <taxon>Pseudomonadota</taxon>
        <taxon>Betaproteobacteria</taxon>
        <taxon>Burkholderiales</taxon>
        <taxon>Alcaligenaceae</taxon>
        <taxon>Achromobacter</taxon>
    </lineage>
</organism>
<evidence type="ECO:0000256" key="1">
    <source>
        <dbReference type="ARBA" id="ARBA00005568"/>
    </source>
</evidence>
<dbReference type="InterPro" id="IPR040442">
    <property type="entry name" value="Pyrv_kinase-like_dom_sf"/>
</dbReference>
<dbReference type="SUPFAM" id="SSF51621">
    <property type="entry name" value="Phosphoenolpyruvate/pyruvate domain"/>
    <property type="match status" value="1"/>
</dbReference>
<accession>A0A6J5HIM8</accession>
<gene>
    <name evidence="5" type="ORF">FOC81_04470</name>
</gene>
<dbReference type="GO" id="GO:0016832">
    <property type="term" value="F:aldehyde-lyase activity"/>
    <property type="evidence" value="ECO:0007669"/>
    <property type="project" value="TreeGrafter"/>
</dbReference>
<proteinExistence type="inferred from homology"/>
<dbReference type="InterPro" id="IPR005000">
    <property type="entry name" value="Aldolase/citrate-lyase_domain"/>
</dbReference>
<name>A0A6J5HIM8_ACHDE</name>